<dbReference type="GO" id="GO:0050178">
    <property type="term" value="F:phenylpyruvate tautomerase activity"/>
    <property type="evidence" value="ECO:0007669"/>
    <property type="project" value="UniProtKB-EC"/>
</dbReference>
<dbReference type="Gene3D" id="3.30.429.10">
    <property type="entry name" value="Macrophage Migration Inhibitory Factor"/>
    <property type="match status" value="1"/>
</dbReference>
<dbReference type="AlphaFoldDB" id="A0AAF0DBU8"/>
<dbReference type="EC" id="5.3.2.1" evidence="9"/>
<keyword evidence="5" id="KW-0413">Isomerase</keyword>
<sequence length="272" mass="30413">MSTGKLSGEISKELHRGAPTDDTRLKNDLMKTPSQIELARQRNQYFNEAFGLRESYHSSRQRVNHDSIIVIEIKTNLQIDDALGVISDLTFNFAQIFQRPESSMMVVLDDDAILRFGTTAEPAYLMTVTALSHMIAPTMNMRHTALVQSVMKEILNISKDRGVIKFESIAEENFATNGATLRDEIEQMDRTSHEEKSLIKTLSRTMTRRGKANGAKNNTATVQTNSSRLVPIQRTPTEADSAENPVLIGPSSTVDSGKKVKKYKSLAKLFSY</sequence>
<evidence type="ECO:0000256" key="12">
    <source>
        <dbReference type="ARBA" id="ARBA00042730"/>
    </source>
</evidence>
<evidence type="ECO:0000256" key="10">
    <source>
        <dbReference type="ARBA" id="ARBA00041631"/>
    </source>
</evidence>
<dbReference type="EMBL" id="CP120627">
    <property type="protein sequence ID" value="WEW54637.1"/>
    <property type="molecule type" value="Genomic_DNA"/>
</dbReference>
<dbReference type="GO" id="GO:0004167">
    <property type="term" value="F:dopachrome isomerase activity"/>
    <property type="evidence" value="ECO:0007669"/>
    <property type="project" value="UniProtKB-EC"/>
</dbReference>
<feature type="region of interest" description="Disordered" evidence="13">
    <location>
        <begin position="1"/>
        <end position="26"/>
    </location>
</feature>
<evidence type="ECO:0000256" key="2">
    <source>
        <dbReference type="ARBA" id="ARBA00005851"/>
    </source>
</evidence>
<evidence type="ECO:0000256" key="9">
    <source>
        <dbReference type="ARBA" id="ARBA00039086"/>
    </source>
</evidence>
<dbReference type="PANTHER" id="PTHR11954:SF6">
    <property type="entry name" value="MACROPHAGE MIGRATION INHIBITORY FACTOR"/>
    <property type="match status" value="1"/>
</dbReference>
<dbReference type="Proteomes" id="UP001219355">
    <property type="component" value="Chromosome 1"/>
</dbReference>
<name>A0AAF0DBU8_9EURO</name>
<gene>
    <name evidence="14" type="ORF">PRK78_000057</name>
</gene>
<dbReference type="PANTHER" id="PTHR11954">
    <property type="entry name" value="D-DOPACHROME DECARBOXYLASE"/>
    <property type="match status" value="1"/>
</dbReference>
<comment type="similarity">
    <text evidence="2">Belongs to the MIF family.</text>
</comment>
<protein>
    <recommendedName>
        <fullName evidence="12">L-dopachrome isomerase</fullName>
        <ecNumber evidence="9">5.3.2.1</ecNumber>
        <ecNumber evidence="8">5.3.3.12</ecNumber>
    </recommendedName>
    <alternativeName>
        <fullName evidence="10">L-dopachrome tautomerase</fullName>
    </alternativeName>
    <alternativeName>
        <fullName evidence="11">Phenylpyruvate tautomerase</fullName>
    </alternativeName>
</protein>
<comment type="catalytic activity">
    <reaction evidence="7">
        <text>L-dopachrome = 5,6-dihydroxyindole-2-carboxylate</text>
        <dbReference type="Rhea" id="RHEA:13041"/>
        <dbReference type="ChEBI" id="CHEBI:16875"/>
        <dbReference type="ChEBI" id="CHEBI:57509"/>
        <dbReference type="EC" id="5.3.3.12"/>
    </reaction>
</comment>
<keyword evidence="4" id="KW-0964">Secreted</keyword>
<evidence type="ECO:0000256" key="3">
    <source>
        <dbReference type="ARBA" id="ARBA00022514"/>
    </source>
</evidence>
<evidence type="ECO:0000256" key="11">
    <source>
        <dbReference type="ARBA" id="ARBA00041912"/>
    </source>
</evidence>
<feature type="compositionally biased region" description="Basic and acidic residues" evidence="13">
    <location>
        <begin position="10"/>
        <end position="26"/>
    </location>
</feature>
<keyword evidence="15" id="KW-1185">Reference proteome</keyword>
<evidence type="ECO:0000256" key="7">
    <source>
        <dbReference type="ARBA" id="ARBA00036823"/>
    </source>
</evidence>
<evidence type="ECO:0000256" key="4">
    <source>
        <dbReference type="ARBA" id="ARBA00022525"/>
    </source>
</evidence>
<keyword evidence="3" id="KW-0202">Cytokine</keyword>
<dbReference type="InterPro" id="IPR001398">
    <property type="entry name" value="Macrophage_inhib_fac"/>
</dbReference>
<evidence type="ECO:0000256" key="6">
    <source>
        <dbReference type="ARBA" id="ARBA00036735"/>
    </source>
</evidence>
<proteinExistence type="inferred from homology"/>
<dbReference type="EC" id="5.3.3.12" evidence="8"/>
<evidence type="ECO:0000256" key="8">
    <source>
        <dbReference type="ARBA" id="ARBA00038932"/>
    </source>
</evidence>
<dbReference type="Pfam" id="PF01187">
    <property type="entry name" value="MIF"/>
    <property type="match status" value="1"/>
</dbReference>
<evidence type="ECO:0000256" key="1">
    <source>
        <dbReference type="ARBA" id="ARBA00004613"/>
    </source>
</evidence>
<evidence type="ECO:0000256" key="5">
    <source>
        <dbReference type="ARBA" id="ARBA00023235"/>
    </source>
</evidence>
<organism evidence="14 15">
    <name type="scientific">Emydomyces testavorans</name>
    <dbReference type="NCBI Taxonomy" id="2070801"/>
    <lineage>
        <taxon>Eukaryota</taxon>
        <taxon>Fungi</taxon>
        <taxon>Dikarya</taxon>
        <taxon>Ascomycota</taxon>
        <taxon>Pezizomycotina</taxon>
        <taxon>Eurotiomycetes</taxon>
        <taxon>Eurotiomycetidae</taxon>
        <taxon>Onygenales</taxon>
        <taxon>Nannizziopsiaceae</taxon>
        <taxon>Emydomyces</taxon>
    </lineage>
</organism>
<evidence type="ECO:0000256" key="13">
    <source>
        <dbReference type="SAM" id="MobiDB-lite"/>
    </source>
</evidence>
<evidence type="ECO:0000313" key="14">
    <source>
        <dbReference type="EMBL" id="WEW54637.1"/>
    </source>
</evidence>
<evidence type="ECO:0000313" key="15">
    <source>
        <dbReference type="Proteomes" id="UP001219355"/>
    </source>
</evidence>
<accession>A0AAF0DBU8</accession>
<dbReference type="InterPro" id="IPR014347">
    <property type="entry name" value="Tautomerase/MIF_sf"/>
</dbReference>
<comment type="catalytic activity">
    <reaction evidence="6">
        <text>3-phenylpyruvate = enol-phenylpyruvate</text>
        <dbReference type="Rhea" id="RHEA:17097"/>
        <dbReference type="ChEBI" id="CHEBI:16815"/>
        <dbReference type="ChEBI" id="CHEBI:18005"/>
        <dbReference type="EC" id="5.3.2.1"/>
    </reaction>
</comment>
<comment type="subcellular location">
    <subcellularLocation>
        <location evidence="1">Secreted</location>
    </subcellularLocation>
</comment>
<dbReference type="SUPFAM" id="SSF55331">
    <property type="entry name" value="Tautomerase/MIF"/>
    <property type="match status" value="1"/>
</dbReference>
<dbReference type="GO" id="GO:0005576">
    <property type="term" value="C:extracellular region"/>
    <property type="evidence" value="ECO:0007669"/>
    <property type="project" value="UniProtKB-SubCell"/>
</dbReference>
<reference evidence="14" key="1">
    <citation type="submission" date="2023-03" db="EMBL/GenBank/DDBJ databases">
        <title>Emydomyces testavorans Genome Sequence.</title>
        <authorList>
            <person name="Hoyer L."/>
        </authorList>
    </citation>
    <scope>NUCLEOTIDE SEQUENCE</scope>
    <source>
        <strain evidence="14">16-2883</strain>
    </source>
</reference>